<reference evidence="3" key="2">
    <citation type="submission" date="2020-11" db="EMBL/GenBank/DDBJ databases">
        <authorList>
            <person name="Cecchin M."/>
            <person name="Marcolungo L."/>
            <person name="Rossato M."/>
            <person name="Girolomoni L."/>
            <person name="Cosentino E."/>
            <person name="Cuine S."/>
            <person name="Li-Beisson Y."/>
            <person name="Delledonne M."/>
            <person name="Ballottari M."/>
        </authorList>
    </citation>
    <scope>NUCLEOTIDE SEQUENCE</scope>
    <source>
        <strain evidence="3">211/11P</strain>
        <tissue evidence="3">Whole cell</tissue>
    </source>
</reference>
<sequence length="884" mass="94693">MNAQQAAPQPRQDDAAAQAAYAQAYWQHQAAEQQQQQQWYAAGGGQQQWQQAGGGAAAQQQQWPQQPPPAADTATHVAADPGAAAYSAAYGQAYGGYGQWQQQQTQQQYASYGAHATYPGAAPQQWGWQQQAQPQQQAQHGTWQHQPQQPSGYDYRQQAAAWSGAAPAPPPTGAPPPPQPPQYPAGSGYAAAPTHSLPTDTGNTSQQQQYAGSYTSASSYTSVPPPASLTSSSHVPGGGGRRPFSIRPQVPKPKPPESSSPLVAAFNQAAAKIGSSSTAPAYTRVQVGTASQQQQTAAAPVGPQQWPPALKAYVERAFKGCDLRQRPKLQEVLKHLIGHAQASGELWTRDWGAMPLPDLSQSAADAAAVLAEVAAISGPATAPGAAVPAHTTRAWPSPTVGSAAVSQQYAQQYAPQQRKQQAQQQAQQQRRLDTNYGQKGRKRSYRDSDESSRSESEEEHWSRAERQRRQQRAGRFGDAQNDSGKSSAAWKAEERRRQLLAILEEGDDADVDWDALAIKGSCQELEKSYFRLTSAPDPATVRPEPVLRRALERLISMLREKKAPYFYALDQFKGMRQDCTVQHIRNDLTVQVYEAHGRAALEYGDWAEFNQCQSQLRVLYNEGVPGSRCEYLAYRLLYQSVHAKHGELLQLLNTLKKVTLQEAAEPQVAHALAVRAALAAADYARFFRLYSAAPGLSRAVMDIVVPTLRFDALRVFTKAFLPTLPVSFLAALLGFVAPAPHSSSNAHAASPASAGDAAQAAGAGKLVSVGDAASSIQGEGLVAAAAGDATAAEADGSAILPGCIKARFEGEHVAKVDFVQGCQDCLDFVLECGATVLNADTAEAALCDCKASAGQLTMPVAKERVPHEDSLLSVENFLKQAVTS</sequence>
<dbReference type="PANTHER" id="PTHR12436:SF4">
    <property type="entry name" value="LEUKOCYTE RECEPTOR CLUSTER MEMBER 8"/>
    <property type="match status" value="1"/>
</dbReference>
<keyword evidence="4" id="KW-1185">Reference proteome</keyword>
<feature type="compositionally biased region" description="Low complexity" evidence="1">
    <location>
        <begin position="407"/>
        <end position="429"/>
    </location>
</feature>
<dbReference type="OrthoDB" id="199574at2759"/>
<dbReference type="EMBL" id="SIDB01000005">
    <property type="protein sequence ID" value="KAI3432646.1"/>
    <property type="molecule type" value="Genomic_DNA"/>
</dbReference>
<protein>
    <recommendedName>
        <fullName evidence="2">SAC3/GANP/THP3 conserved domain-containing protein</fullName>
    </recommendedName>
</protein>
<feature type="compositionally biased region" description="Low complexity" evidence="1">
    <location>
        <begin position="124"/>
        <end position="150"/>
    </location>
</feature>
<feature type="compositionally biased region" description="Gly residues" evidence="1">
    <location>
        <begin position="42"/>
        <end position="56"/>
    </location>
</feature>
<comment type="caution">
    <text evidence="3">The sequence shown here is derived from an EMBL/GenBank/DDBJ whole genome shotgun (WGS) entry which is preliminary data.</text>
</comment>
<dbReference type="GO" id="GO:0005634">
    <property type="term" value="C:nucleus"/>
    <property type="evidence" value="ECO:0007669"/>
    <property type="project" value="TreeGrafter"/>
</dbReference>
<feature type="compositionally biased region" description="Pro residues" evidence="1">
    <location>
        <begin position="167"/>
        <end position="183"/>
    </location>
</feature>
<feature type="domain" description="SAC3/GANP/THP3 conserved" evidence="2">
    <location>
        <begin position="533"/>
        <end position="736"/>
    </location>
</feature>
<gene>
    <name evidence="3" type="ORF">D9Q98_004192</name>
</gene>
<dbReference type="Gene3D" id="1.25.40.990">
    <property type="match status" value="1"/>
</dbReference>
<evidence type="ECO:0000313" key="3">
    <source>
        <dbReference type="EMBL" id="KAI3432646.1"/>
    </source>
</evidence>
<feature type="compositionally biased region" description="Low complexity" evidence="1">
    <location>
        <begin position="380"/>
        <end position="392"/>
    </location>
</feature>
<organism evidence="3 4">
    <name type="scientific">Chlorella vulgaris</name>
    <name type="common">Green alga</name>
    <dbReference type="NCBI Taxonomy" id="3077"/>
    <lineage>
        <taxon>Eukaryota</taxon>
        <taxon>Viridiplantae</taxon>
        <taxon>Chlorophyta</taxon>
        <taxon>core chlorophytes</taxon>
        <taxon>Trebouxiophyceae</taxon>
        <taxon>Chlorellales</taxon>
        <taxon>Chlorellaceae</taxon>
        <taxon>Chlorella clade</taxon>
        <taxon>Chlorella</taxon>
    </lineage>
</organism>
<feature type="compositionally biased region" description="Low complexity" evidence="1">
    <location>
        <begin position="157"/>
        <end position="166"/>
    </location>
</feature>
<feature type="compositionally biased region" description="Low complexity" evidence="1">
    <location>
        <begin position="32"/>
        <end position="41"/>
    </location>
</feature>
<evidence type="ECO:0000256" key="1">
    <source>
        <dbReference type="SAM" id="MobiDB-lite"/>
    </source>
</evidence>
<dbReference type="Pfam" id="PF03399">
    <property type="entry name" value="SAC3_GANP"/>
    <property type="match status" value="1"/>
</dbReference>
<dbReference type="Proteomes" id="UP001055712">
    <property type="component" value="Unassembled WGS sequence"/>
</dbReference>
<reference evidence="3" key="1">
    <citation type="journal article" date="2019" name="Plant J.">
        <title>Chlorella vulgaris genome assembly and annotation reveals the molecular basis for metabolic acclimation to high light conditions.</title>
        <authorList>
            <person name="Cecchin M."/>
            <person name="Marcolungo L."/>
            <person name="Rossato M."/>
            <person name="Girolomoni L."/>
            <person name="Cosentino E."/>
            <person name="Cuine S."/>
            <person name="Li-Beisson Y."/>
            <person name="Delledonne M."/>
            <person name="Ballottari M."/>
        </authorList>
    </citation>
    <scope>NUCLEOTIDE SEQUENCE</scope>
    <source>
        <strain evidence="3">211/11P</strain>
    </source>
</reference>
<proteinExistence type="predicted"/>
<dbReference type="InterPro" id="IPR045107">
    <property type="entry name" value="SAC3/GANP/THP3"/>
</dbReference>
<feature type="region of interest" description="Disordered" evidence="1">
    <location>
        <begin position="32"/>
        <end position="78"/>
    </location>
</feature>
<name>A0A9D4TRT7_CHLVU</name>
<dbReference type="InterPro" id="IPR005062">
    <property type="entry name" value="SAC3/GANP/THP3_conserved"/>
</dbReference>
<accession>A0A9D4TRT7</accession>
<evidence type="ECO:0000313" key="4">
    <source>
        <dbReference type="Proteomes" id="UP001055712"/>
    </source>
</evidence>
<feature type="compositionally biased region" description="Basic and acidic residues" evidence="1">
    <location>
        <begin position="445"/>
        <end position="468"/>
    </location>
</feature>
<feature type="region of interest" description="Disordered" evidence="1">
    <location>
        <begin position="380"/>
        <end position="491"/>
    </location>
</feature>
<feature type="region of interest" description="Disordered" evidence="1">
    <location>
        <begin position="124"/>
        <end position="261"/>
    </location>
</feature>
<dbReference type="PANTHER" id="PTHR12436">
    <property type="entry name" value="80 KDA MCM3-ASSOCIATED PROTEIN"/>
    <property type="match status" value="1"/>
</dbReference>
<feature type="compositionally biased region" description="Low complexity" evidence="1">
    <location>
        <begin position="204"/>
        <end position="222"/>
    </location>
</feature>
<dbReference type="AlphaFoldDB" id="A0A9D4TRT7"/>
<evidence type="ECO:0000259" key="2">
    <source>
        <dbReference type="Pfam" id="PF03399"/>
    </source>
</evidence>